<feature type="region of interest" description="Disordered" evidence="1">
    <location>
        <begin position="30"/>
        <end position="56"/>
    </location>
</feature>
<name>A0ABW5N185_9FLAO</name>
<evidence type="ECO:0000256" key="1">
    <source>
        <dbReference type="SAM" id="MobiDB-lite"/>
    </source>
</evidence>
<organism evidence="3 4">
    <name type="scientific">Aquimarina hainanensis</name>
    <dbReference type="NCBI Taxonomy" id="1578017"/>
    <lineage>
        <taxon>Bacteria</taxon>
        <taxon>Pseudomonadati</taxon>
        <taxon>Bacteroidota</taxon>
        <taxon>Flavobacteriia</taxon>
        <taxon>Flavobacteriales</taxon>
        <taxon>Flavobacteriaceae</taxon>
        <taxon>Aquimarina</taxon>
    </lineage>
</organism>
<comment type="caution">
    <text evidence="3">The sequence shown here is derived from an EMBL/GenBank/DDBJ whole genome shotgun (WGS) entry which is preliminary data.</text>
</comment>
<evidence type="ECO:0000313" key="3">
    <source>
        <dbReference type="EMBL" id="MFD2589357.1"/>
    </source>
</evidence>
<protein>
    <recommendedName>
        <fullName evidence="5">Collagen triple helix repeat-containing protein</fullName>
    </recommendedName>
</protein>
<dbReference type="SUPFAM" id="SSF52058">
    <property type="entry name" value="L domain-like"/>
    <property type="match status" value="1"/>
</dbReference>
<evidence type="ECO:0000313" key="4">
    <source>
        <dbReference type="Proteomes" id="UP001597459"/>
    </source>
</evidence>
<feature type="compositionally biased region" description="Basic and acidic residues" evidence="1">
    <location>
        <begin position="30"/>
        <end position="49"/>
    </location>
</feature>
<dbReference type="EMBL" id="JBHULX010000001">
    <property type="protein sequence ID" value="MFD2589357.1"/>
    <property type="molecule type" value="Genomic_DNA"/>
</dbReference>
<dbReference type="InterPro" id="IPR032675">
    <property type="entry name" value="LRR_dom_sf"/>
</dbReference>
<feature type="chain" id="PRO_5047187826" description="Collagen triple helix repeat-containing protein" evidence="2">
    <location>
        <begin position="21"/>
        <end position="377"/>
    </location>
</feature>
<dbReference type="Gene3D" id="3.80.10.10">
    <property type="entry name" value="Ribonuclease Inhibitor"/>
    <property type="match status" value="1"/>
</dbReference>
<evidence type="ECO:0000256" key="2">
    <source>
        <dbReference type="SAM" id="SignalP"/>
    </source>
</evidence>
<feature type="signal peptide" evidence="2">
    <location>
        <begin position="1"/>
        <end position="20"/>
    </location>
</feature>
<sequence length="377" mass="41566">MRKQLLIKMFLFVFAGVLFSCSEDGADGKNGKDGIDGIDGKDGKDGKDGEDGEDGGSSTYIVLSGDITDDAAAKKLEDINEYTEVILIKNTSNLTRLHITKAVDLVRLEINNNEKLTSIEIEGLEEVYDYVKINKNPLLEQVNMASLSSVENFLFTNNKKITALSLNLEEAFGTVYIDNNEKLESASFPRLKGNLETSISISDNMALIAMEFPELSRANSIRCYDNVAIEQLDFPALITLEDGIHISNHQSLLGVSFPVLETAKDSYISRNNNLTDIDFSKLQTIERFDLQYSWEDGVIYDVNSLKLSSLIDFKYIDISSRARVNTADIDALFAHLLTVAPIITGKSISLAGTPSAQGDVDIQSFIDNGNTVNIYNP</sequence>
<gene>
    <name evidence="3" type="ORF">ACFSTE_00850</name>
</gene>
<proteinExistence type="predicted"/>
<evidence type="ECO:0008006" key="5">
    <source>
        <dbReference type="Google" id="ProtNLM"/>
    </source>
</evidence>
<dbReference type="PROSITE" id="PS51257">
    <property type="entry name" value="PROKAR_LIPOPROTEIN"/>
    <property type="match status" value="1"/>
</dbReference>
<reference evidence="4" key="1">
    <citation type="journal article" date="2019" name="Int. J. Syst. Evol. Microbiol.">
        <title>The Global Catalogue of Microorganisms (GCM) 10K type strain sequencing project: providing services to taxonomists for standard genome sequencing and annotation.</title>
        <authorList>
            <consortium name="The Broad Institute Genomics Platform"/>
            <consortium name="The Broad Institute Genome Sequencing Center for Infectious Disease"/>
            <person name="Wu L."/>
            <person name="Ma J."/>
        </authorList>
    </citation>
    <scope>NUCLEOTIDE SEQUENCE [LARGE SCALE GENOMIC DNA]</scope>
    <source>
        <strain evidence="4">KCTC 42423</strain>
    </source>
</reference>
<dbReference type="Proteomes" id="UP001597459">
    <property type="component" value="Unassembled WGS sequence"/>
</dbReference>
<keyword evidence="2" id="KW-0732">Signal</keyword>
<dbReference type="RefSeq" id="WP_378257963.1">
    <property type="nucleotide sequence ID" value="NZ_JBHSJV010000001.1"/>
</dbReference>
<keyword evidence="4" id="KW-1185">Reference proteome</keyword>
<accession>A0ABW5N185</accession>